<evidence type="ECO:0000313" key="3">
    <source>
        <dbReference type="Proteomes" id="UP000831562"/>
    </source>
</evidence>
<gene>
    <name evidence="2" type="ORF">M3I19_04230</name>
</gene>
<feature type="transmembrane region" description="Helical" evidence="1">
    <location>
        <begin position="64"/>
        <end position="84"/>
    </location>
</feature>
<accession>A0A9E7ABE4</accession>
<keyword evidence="1" id="KW-0472">Membrane</keyword>
<dbReference type="AlphaFoldDB" id="A0A9E7ABE4"/>
<proteinExistence type="predicted"/>
<keyword evidence="1" id="KW-0812">Transmembrane</keyword>
<protein>
    <submittedName>
        <fullName evidence="2">Uncharacterized protein</fullName>
    </submittedName>
</protein>
<evidence type="ECO:0000313" key="2">
    <source>
        <dbReference type="EMBL" id="UQF77520.1"/>
    </source>
</evidence>
<sequence>MAFHLKHKTNVIERHFSRRFQVALIGEGLLVGLMGGGVVTLYRLCLSFAEAQMRSITQSIAGNWPYMALWFGILFHSYGGCLPAHEV</sequence>
<evidence type="ECO:0000256" key="1">
    <source>
        <dbReference type="SAM" id="Phobius"/>
    </source>
</evidence>
<organism evidence="2 3">
    <name type="scientific">Lancefieldella parvula</name>
    <dbReference type="NCBI Taxonomy" id="1382"/>
    <lineage>
        <taxon>Bacteria</taxon>
        <taxon>Bacillati</taxon>
        <taxon>Actinomycetota</taxon>
        <taxon>Coriobacteriia</taxon>
        <taxon>Coriobacteriales</taxon>
        <taxon>Atopobiaceae</taxon>
        <taxon>Lancefieldella</taxon>
    </lineage>
</organism>
<dbReference type="Proteomes" id="UP000831562">
    <property type="component" value="Chromosome"/>
</dbReference>
<keyword evidence="1" id="KW-1133">Transmembrane helix</keyword>
<name>A0A9E7ABE4_9ACTN</name>
<feature type="transmembrane region" description="Helical" evidence="1">
    <location>
        <begin position="20"/>
        <end position="44"/>
    </location>
</feature>
<dbReference type="EMBL" id="CP097092">
    <property type="protein sequence ID" value="UQF77520.1"/>
    <property type="molecule type" value="Genomic_DNA"/>
</dbReference>
<reference evidence="2" key="1">
    <citation type="submission" date="2022-05" db="EMBL/GenBank/DDBJ databases">
        <title>Using nanopore sequencing to obtain complete genomes from saliva samples.</title>
        <authorList>
            <person name="Baker J.L."/>
        </authorList>
    </citation>
    <scope>NUCLEOTIDE SEQUENCE</scope>
    <source>
        <strain evidence="2">JCVI-JB-Lp32</strain>
    </source>
</reference>